<organism evidence="2 3">
    <name type="scientific">Paramecium pentaurelia</name>
    <dbReference type="NCBI Taxonomy" id="43138"/>
    <lineage>
        <taxon>Eukaryota</taxon>
        <taxon>Sar</taxon>
        <taxon>Alveolata</taxon>
        <taxon>Ciliophora</taxon>
        <taxon>Intramacronucleata</taxon>
        <taxon>Oligohymenophorea</taxon>
        <taxon>Peniculida</taxon>
        <taxon>Parameciidae</taxon>
        <taxon>Paramecium</taxon>
    </lineage>
</organism>
<comment type="caution">
    <text evidence="2">The sequence shown here is derived from an EMBL/GenBank/DDBJ whole genome shotgun (WGS) entry which is preliminary data.</text>
</comment>
<feature type="compositionally biased region" description="Basic and acidic residues" evidence="1">
    <location>
        <begin position="46"/>
        <end position="59"/>
    </location>
</feature>
<name>A0A8S1XKJ2_9CILI</name>
<evidence type="ECO:0000313" key="3">
    <source>
        <dbReference type="Proteomes" id="UP000689195"/>
    </source>
</evidence>
<proteinExistence type="predicted"/>
<dbReference type="EMBL" id="CAJJDO010000127">
    <property type="protein sequence ID" value="CAD8201384.1"/>
    <property type="molecule type" value="Genomic_DNA"/>
</dbReference>
<protein>
    <submittedName>
        <fullName evidence="2">Uncharacterized protein</fullName>
    </submittedName>
</protein>
<feature type="compositionally biased region" description="Polar residues" evidence="1">
    <location>
        <begin position="30"/>
        <end position="39"/>
    </location>
</feature>
<dbReference type="Proteomes" id="UP000689195">
    <property type="component" value="Unassembled WGS sequence"/>
</dbReference>
<reference evidence="2" key="1">
    <citation type="submission" date="2021-01" db="EMBL/GenBank/DDBJ databases">
        <authorList>
            <consortium name="Genoscope - CEA"/>
            <person name="William W."/>
        </authorList>
    </citation>
    <scope>NUCLEOTIDE SEQUENCE</scope>
</reference>
<sequence length="83" mass="9398">MMSQFGSSKEPPPSIPQQDDSVLHRLGTNADHQNQGNQNKIKRVKFKDQQQGHSSRDQVEASLSEEDVHLNMQCQIIIQTSLK</sequence>
<evidence type="ECO:0000256" key="1">
    <source>
        <dbReference type="SAM" id="MobiDB-lite"/>
    </source>
</evidence>
<feature type="region of interest" description="Disordered" evidence="1">
    <location>
        <begin position="1"/>
        <end position="66"/>
    </location>
</feature>
<keyword evidence="3" id="KW-1185">Reference proteome</keyword>
<gene>
    <name evidence="2" type="ORF">PPENT_87.1.T1270116</name>
</gene>
<evidence type="ECO:0000313" key="2">
    <source>
        <dbReference type="EMBL" id="CAD8201384.1"/>
    </source>
</evidence>
<dbReference type="AlphaFoldDB" id="A0A8S1XKJ2"/>
<accession>A0A8S1XKJ2</accession>